<evidence type="ECO:0000313" key="1">
    <source>
        <dbReference type="EMBL" id="KAJ1935919.1"/>
    </source>
</evidence>
<comment type="caution">
    <text evidence="1">The sequence shown here is derived from an EMBL/GenBank/DDBJ whole genome shotgun (WGS) entry which is preliminary data.</text>
</comment>
<proteinExistence type="predicted"/>
<dbReference type="Proteomes" id="UP001150603">
    <property type="component" value="Unassembled WGS sequence"/>
</dbReference>
<evidence type="ECO:0000313" key="2">
    <source>
        <dbReference type="Proteomes" id="UP001150603"/>
    </source>
</evidence>
<keyword evidence="2" id="KW-1185">Reference proteome</keyword>
<protein>
    <submittedName>
        <fullName evidence="1">Uncharacterized protein</fullName>
    </submittedName>
</protein>
<sequence>MASVACQIAPEVLSDLKKLRFSKPGTDSAVYIAKINRKTHTVVPDESFDSISLPDLIDELPDDEPRYVIISYKYEYSDGRVSYPLIYVYYCPETTAPTAAMLYASTQQLLEKEAQLGKVYLLRDKEDLTASWVNENLGKYAS</sequence>
<reference evidence="1" key="1">
    <citation type="submission" date="2022-07" db="EMBL/GenBank/DDBJ databases">
        <title>Phylogenomic reconstructions and comparative analyses of Kickxellomycotina fungi.</title>
        <authorList>
            <person name="Reynolds N.K."/>
            <person name="Stajich J.E."/>
            <person name="Barry K."/>
            <person name="Grigoriev I.V."/>
            <person name="Crous P."/>
            <person name="Smith M.E."/>
        </authorList>
    </citation>
    <scope>NUCLEOTIDE SEQUENCE</scope>
    <source>
        <strain evidence="1">NRRL 5244</strain>
    </source>
</reference>
<dbReference type="EMBL" id="JANBPW010004069">
    <property type="protein sequence ID" value="KAJ1935919.1"/>
    <property type="molecule type" value="Genomic_DNA"/>
</dbReference>
<name>A0ACC1J3D0_9FUNG</name>
<gene>
    <name evidence="1" type="ORF">FBU59_005228</name>
</gene>
<organism evidence="1 2">
    <name type="scientific">Linderina macrospora</name>
    <dbReference type="NCBI Taxonomy" id="4868"/>
    <lineage>
        <taxon>Eukaryota</taxon>
        <taxon>Fungi</taxon>
        <taxon>Fungi incertae sedis</taxon>
        <taxon>Zoopagomycota</taxon>
        <taxon>Kickxellomycotina</taxon>
        <taxon>Kickxellomycetes</taxon>
        <taxon>Kickxellales</taxon>
        <taxon>Kickxellaceae</taxon>
        <taxon>Linderina</taxon>
    </lineage>
</organism>
<accession>A0ACC1J3D0</accession>